<dbReference type="EMBL" id="JAIWYP010000014">
    <property type="protein sequence ID" value="KAH3706311.1"/>
    <property type="molecule type" value="Genomic_DNA"/>
</dbReference>
<reference evidence="2" key="1">
    <citation type="journal article" date="2019" name="bioRxiv">
        <title>The Genome of the Zebra Mussel, Dreissena polymorpha: A Resource for Invasive Species Research.</title>
        <authorList>
            <person name="McCartney M.A."/>
            <person name="Auch B."/>
            <person name="Kono T."/>
            <person name="Mallez S."/>
            <person name="Zhang Y."/>
            <person name="Obille A."/>
            <person name="Becker A."/>
            <person name="Abrahante J.E."/>
            <person name="Garbe J."/>
            <person name="Badalamenti J.P."/>
            <person name="Herman A."/>
            <person name="Mangelson H."/>
            <person name="Liachko I."/>
            <person name="Sullivan S."/>
            <person name="Sone E.D."/>
            <person name="Koren S."/>
            <person name="Silverstein K.A.T."/>
            <person name="Beckman K.B."/>
            <person name="Gohl D.M."/>
        </authorList>
    </citation>
    <scope>NUCLEOTIDE SEQUENCE</scope>
    <source>
        <strain evidence="2">Duluth1</strain>
        <tissue evidence="2">Whole animal</tissue>
    </source>
</reference>
<evidence type="ECO:0000313" key="2">
    <source>
        <dbReference type="EMBL" id="KAH3706311.1"/>
    </source>
</evidence>
<dbReference type="AlphaFoldDB" id="A0A9D3YWD3"/>
<evidence type="ECO:0000313" key="3">
    <source>
        <dbReference type="Proteomes" id="UP000828390"/>
    </source>
</evidence>
<dbReference type="InterPro" id="IPR000595">
    <property type="entry name" value="cNMP-bd_dom"/>
</dbReference>
<dbReference type="SUPFAM" id="SSF51206">
    <property type="entry name" value="cAMP-binding domain-like"/>
    <property type="match status" value="1"/>
</dbReference>
<dbReference type="InterPro" id="IPR018490">
    <property type="entry name" value="cNMP-bd_dom_sf"/>
</dbReference>
<gene>
    <name evidence="2" type="ORF">DPMN_065696</name>
</gene>
<dbReference type="PROSITE" id="PS50042">
    <property type="entry name" value="CNMP_BINDING_3"/>
    <property type="match status" value="1"/>
</dbReference>
<comment type="caution">
    <text evidence="2">The sequence shown here is derived from an EMBL/GenBank/DDBJ whole genome shotgun (WGS) entry which is preliminary data.</text>
</comment>
<reference evidence="2" key="2">
    <citation type="submission" date="2020-11" db="EMBL/GenBank/DDBJ databases">
        <authorList>
            <person name="McCartney M.A."/>
            <person name="Auch B."/>
            <person name="Kono T."/>
            <person name="Mallez S."/>
            <person name="Becker A."/>
            <person name="Gohl D.M."/>
            <person name="Silverstein K.A.T."/>
            <person name="Koren S."/>
            <person name="Bechman K.B."/>
            <person name="Herman A."/>
            <person name="Abrahante J.E."/>
            <person name="Garbe J."/>
        </authorList>
    </citation>
    <scope>NUCLEOTIDE SEQUENCE</scope>
    <source>
        <strain evidence="2">Duluth1</strain>
        <tissue evidence="2">Whole animal</tissue>
    </source>
</reference>
<keyword evidence="3" id="KW-1185">Reference proteome</keyword>
<name>A0A9D3YWD3_DREPO</name>
<accession>A0A9D3YWD3</accession>
<proteinExistence type="predicted"/>
<protein>
    <recommendedName>
        <fullName evidence="1">Cyclic nucleotide-binding domain-containing protein</fullName>
    </recommendedName>
</protein>
<evidence type="ECO:0000259" key="1">
    <source>
        <dbReference type="PROSITE" id="PS50042"/>
    </source>
</evidence>
<sequence>MINFVDVHPFFSGLPLQTRGMLQIGLKIERHLAGNFIVKQGDAINRLAFIVR</sequence>
<dbReference type="Proteomes" id="UP000828390">
    <property type="component" value="Unassembled WGS sequence"/>
</dbReference>
<feature type="domain" description="Cyclic nucleotide-binding" evidence="1">
    <location>
        <begin position="10"/>
        <end position="52"/>
    </location>
</feature>
<organism evidence="2 3">
    <name type="scientific">Dreissena polymorpha</name>
    <name type="common">Zebra mussel</name>
    <name type="synonym">Mytilus polymorpha</name>
    <dbReference type="NCBI Taxonomy" id="45954"/>
    <lineage>
        <taxon>Eukaryota</taxon>
        <taxon>Metazoa</taxon>
        <taxon>Spiralia</taxon>
        <taxon>Lophotrochozoa</taxon>
        <taxon>Mollusca</taxon>
        <taxon>Bivalvia</taxon>
        <taxon>Autobranchia</taxon>
        <taxon>Heteroconchia</taxon>
        <taxon>Euheterodonta</taxon>
        <taxon>Imparidentia</taxon>
        <taxon>Neoheterodontei</taxon>
        <taxon>Myida</taxon>
        <taxon>Dreissenoidea</taxon>
        <taxon>Dreissenidae</taxon>
        <taxon>Dreissena</taxon>
    </lineage>
</organism>